<keyword evidence="3" id="KW-1185">Reference proteome</keyword>
<evidence type="ECO:0000313" key="3">
    <source>
        <dbReference type="Proteomes" id="UP000996601"/>
    </source>
</evidence>
<keyword evidence="2" id="KW-0012">Acyltransferase</keyword>
<evidence type="ECO:0000259" key="1">
    <source>
        <dbReference type="PROSITE" id="PS51186"/>
    </source>
</evidence>
<dbReference type="EC" id="2.3.1.-" evidence="2"/>
<dbReference type="Pfam" id="PF13527">
    <property type="entry name" value="Acetyltransf_9"/>
    <property type="match status" value="1"/>
</dbReference>
<organism evidence="2 3">
    <name type="scientific">Shinella lacus</name>
    <dbReference type="NCBI Taxonomy" id="2654216"/>
    <lineage>
        <taxon>Bacteria</taxon>
        <taxon>Pseudomonadati</taxon>
        <taxon>Pseudomonadota</taxon>
        <taxon>Alphaproteobacteria</taxon>
        <taxon>Hyphomicrobiales</taxon>
        <taxon>Rhizobiaceae</taxon>
        <taxon>Shinella</taxon>
    </lineage>
</organism>
<dbReference type="Gene3D" id="3.40.630.30">
    <property type="match status" value="1"/>
</dbReference>
<dbReference type="EMBL" id="WHSB02000005">
    <property type="protein sequence ID" value="MCQ4631511.1"/>
    <property type="molecule type" value="Genomic_DNA"/>
</dbReference>
<dbReference type="CDD" id="cd04301">
    <property type="entry name" value="NAT_SF"/>
    <property type="match status" value="1"/>
</dbReference>
<keyword evidence="2" id="KW-0808">Transferase</keyword>
<dbReference type="RefSeq" id="WP_256118124.1">
    <property type="nucleotide sequence ID" value="NZ_WHSB02000005.1"/>
</dbReference>
<gene>
    <name evidence="2" type="ORF">GB927_015785</name>
</gene>
<evidence type="ECO:0000313" key="2">
    <source>
        <dbReference type="EMBL" id="MCQ4631511.1"/>
    </source>
</evidence>
<dbReference type="SUPFAM" id="SSF55729">
    <property type="entry name" value="Acyl-CoA N-acyltransferases (Nat)"/>
    <property type="match status" value="1"/>
</dbReference>
<accession>A0ABT1R8W7</accession>
<dbReference type="InterPro" id="IPR016181">
    <property type="entry name" value="Acyl_CoA_acyltransferase"/>
</dbReference>
<dbReference type="PROSITE" id="PS51186">
    <property type="entry name" value="GNAT"/>
    <property type="match status" value="1"/>
</dbReference>
<name>A0ABT1R8W7_9HYPH</name>
<proteinExistence type="predicted"/>
<feature type="domain" description="N-acetyltransferase" evidence="1">
    <location>
        <begin position="8"/>
        <end position="158"/>
    </location>
</feature>
<comment type="caution">
    <text evidence="2">The sequence shown here is derived from an EMBL/GenBank/DDBJ whole genome shotgun (WGS) entry which is preliminary data.</text>
</comment>
<dbReference type="GO" id="GO:0016746">
    <property type="term" value="F:acyltransferase activity"/>
    <property type="evidence" value="ECO:0007669"/>
    <property type="project" value="UniProtKB-KW"/>
</dbReference>
<dbReference type="Proteomes" id="UP000996601">
    <property type="component" value="Unassembled WGS sequence"/>
</dbReference>
<sequence length="296" mass="32080">MPADWPGLVFRSDYLGDTAVWRALADLLEETFGIDITALDRLGGPDPTSVPFAWFDAAGTCIANISVFSLPLVMNSTFVRAAGLQSGAVQPSHRGQGLFRDVMEAALAHCDAEGFEAVALLTDKPDLYARLGFRTLEQHRFVGTAPVGGRVSPVRRLDIGSEADIALLSRLLDGRRPVSDRFAPLRQREMFLFNASLMPDLRLDLMEEHDAVIAWQAGEDGGYELLDIVGAGIPALADVLASLRVAPSRVTVHFAPDHLGWDGEAVADEGDMVLMLRAAPNLRPDEPFALSPMAEF</sequence>
<dbReference type="InterPro" id="IPR000182">
    <property type="entry name" value="GNAT_dom"/>
</dbReference>
<protein>
    <submittedName>
        <fullName evidence="2">GNAT family N-acetyltransferase</fullName>
        <ecNumber evidence="2">2.3.1.-</ecNumber>
    </submittedName>
</protein>
<reference evidence="2" key="1">
    <citation type="submission" date="2021-07" db="EMBL/GenBank/DDBJ databases">
        <title>Shinella sp. nov., a novel member of the genus Shinella from water.</title>
        <authorList>
            <person name="Deng Y."/>
        </authorList>
    </citation>
    <scope>NUCLEOTIDE SEQUENCE</scope>
    <source>
        <strain evidence="2">CPCC 100929</strain>
    </source>
</reference>